<dbReference type="SUPFAM" id="SSF56003">
    <property type="entry name" value="Molybdenum cofactor-binding domain"/>
    <property type="match status" value="1"/>
</dbReference>
<dbReference type="InterPro" id="IPR037165">
    <property type="entry name" value="AldOxase/xan_DH_Mopterin-bd_sf"/>
</dbReference>
<organism evidence="2 3">
    <name type="scientific">Roseovarius nubinhibens</name>
    <dbReference type="NCBI Taxonomy" id="314263"/>
    <lineage>
        <taxon>Bacteria</taxon>
        <taxon>Pseudomonadati</taxon>
        <taxon>Pseudomonadota</taxon>
        <taxon>Alphaproteobacteria</taxon>
        <taxon>Rhodobacterales</taxon>
        <taxon>Roseobacteraceae</taxon>
        <taxon>Roseovarius</taxon>
    </lineage>
</organism>
<dbReference type="Gene3D" id="3.30.365.10">
    <property type="entry name" value="Aldehyde oxidase/xanthine dehydrogenase, molybdopterin binding domain"/>
    <property type="match status" value="2"/>
</dbReference>
<accession>A0A348WFX1</accession>
<protein>
    <submittedName>
        <fullName evidence="2">Aldehyde oxidase</fullName>
    </submittedName>
</protein>
<reference evidence="2 3" key="1">
    <citation type="journal article" date="2018" name="Nat. Biotechnol.">
        <title>A standardized bacterial taxonomy based on genome phylogeny substantially revises the tree of life.</title>
        <authorList>
            <person name="Parks D.H."/>
            <person name="Chuvochina M."/>
            <person name="Waite D.W."/>
            <person name="Rinke C."/>
            <person name="Skarshewski A."/>
            <person name="Chaumeil P.A."/>
            <person name="Hugenholtz P."/>
        </authorList>
    </citation>
    <scope>NUCLEOTIDE SEQUENCE [LARGE SCALE GENOMIC DNA]</scope>
    <source>
        <strain evidence="2">UBA9169</strain>
    </source>
</reference>
<gene>
    <name evidence="2" type="ORF">DCS45_16390</name>
</gene>
<feature type="non-terminal residue" evidence="2">
    <location>
        <position position="1"/>
    </location>
</feature>
<evidence type="ECO:0000313" key="2">
    <source>
        <dbReference type="EMBL" id="HAR53433.1"/>
    </source>
</evidence>
<feature type="domain" description="Aldehyde oxidase/xanthine dehydrogenase second molybdopterin binding" evidence="1">
    <location>
        <begin position="3"/>
        <end position="228"/>
    </location>
</feature>
<dbReference type="GO" id="GO:0005506">
    <property type="term" value="F:iron ion binding"/>
    <property type="evidence" value="ECO:0007669"/>
    <property type="project" value="InterPro"/>
</dbReference>
<dbReference type="GO" id="GO:0016491">
    <property type="term" value="F:oxidoreductase activity"/>
    <property type="evidence" value="ECO:0007669"/>
    <property type="project" value="InterPro"/>
</dbReference>
<evidence type="ECO:0000259" key="1">
    <source>
        <dbReference type="Pfam" id="PF20256"/>
    </source>
</evidence>
<name>A0A348WFX1_9RHOB</name>
<dbReference type="InterPro" id="IPR046867">
    <property type="entry name" value="AldOxase/xan_DH_MoCoBD2"/>
</dbReference>
<sequence length="293" mass="30562">AGLRPDGQVVLHQGAMDIGQGANTVISQVFASALGLAADRLVLIGADTDVTPDAGKTSASRQTFVSGNAAKLCGAALRGEILRAMNAGEGAVLRFEAGAVVAEENGRQQRLDLGALPVDDLGYVMRAEETYDPPTKPLDENGQGEPYAQFGYAAHLAMVEVDRRLGTVRARKFVAAHDVGRAINPMLVEGQIEGGIAQGLGMALMEEYLPGRTENLHDYLIPTIGDIPPVQSLIIEVPDAHGPYGAKGLGEHVLIPTAPAILNAIAHATGVRMRSVPVTPSKLAAALKGDKNG</sequence>
<dbReference type="Pfam" id="PF20256">
    <property type="entry name" value="MoCoBD_2"/>
    <property type="match status" value="1"/>
</dbReference>
<dbReference type="InterPro" id="IPR016208">
    <property type="entry name" value="Ald_Oxase/xanthine_DH-like"/>
</dbReference>
<dbReference type="AlphaFoldDB" id="A0A348WFX1"/>
<evidence type="ECO:0000313" key="3">
    <source>
        <dbReference type="Proteomes" id="UP000264719"/>
    </source>
</evidence>
<dbReference type="PANTHER" id="PTHR11908:SF157">
    <property type="entry name" value="XANTHINE DEHYDROGENASE SUBUNIT D-RELATED"/>
    <property type="match status" value="1"/>
</dbReference>
<dbReference type="EMBL" id="DMVW01000156">
    <property type="protein sequence ID" value="HAR53433.1"/>
    <property type="molecule type" value="Genomic_DNA"/>
</dbReference>
<dbReference type="Proteomes" id="UP000264719">
    <property type="component" value="Unassembled WGS sequence"/>
</dbReference>
<dbReference type="PANTHER" id="PTHR11908">
    <property type="entry name" value="XANTHINE DEHYDROGENASE"/>
    <property type="match status" value="1"/>
</dbReference>
<comment type="caution">
    <text evidence="2">The sequence shown here is derived from an EMBL/GenBank/DDBJ whole genome shotgun (WGS) entry which is preliminary data.</text>
</comment>
<proteinExistence type="predicted"/>